<dbReference type="SMR" id="A0A069Q8C8"/>
<evidence type="ECO:0000256" key="5">
    <source>
        <dbReference type="ARBA" id="ARBA00022729"/>
    </source>
</evidence>
<keyword evidence="4" id="KW-0812">Transmembrane</keyword>
<dbReference type="GO" id="GO:0009279">
    <property type="term" value="C:cell outer membrane"/>
    <property type="evidence" value="ECO:0007669"/>
    <property type="project" value="UniProtKB-SubCell"/>
</dbReference>
<evidence type="ECO:0000313" key="9">
    <source>
        <dbReference type="EMBL" id="CRP01876.1"/>
    </source>
</evidence>
<organism evidence="13 16">
    <name type="scientific">Pseudomonas aeruginosa</name>
    <dbReference type="NCBI Taxonomy" id="287"/>
    <lineage>
        <taxon>Bacteria</taxon>
        <taxon>Pseudomonadati</taxon>
        <taxon>Pseudomonadota</taxon>
        <taxon>Gammaproteobacteria</taxon>
        <taxon>Pseudomonadales</taxon>
        <taxon>Pseudomonadaceae</taxon>
        <taxon>Pseudomonas</taxon>
    </lineage>
</organism>
<evidence type="ECO:0000313" key="14">
    <source>
        <dbReference type="Proteomes" id="UP000045039"/>
    </source>
</evidence>
<comment type="subcellular location">
    <subcellularLocation>
        <location evidence="1">Cell outer membrane</location>
        <topology evidence="1">Multi-pass membrane protein</topology>
    </subcellularLocation>
</comment>
<evidence type="ECO:0000313" key="15">
    <source>
        <dbReference type="Proteomes" id="UP000194857"/>
    </source>
</evidence>
<name>A0A069Q8C8_PSEAI</name>
<reference evidence="11" key="6">
    <citation type="submission" date="2020-01" db="EMBL/GenBank/DDBJ databases">
        <title>Bacteria Cultured from War Wounds Associated with the Conflict in Eastern Ukraine.</title>
        <authorList>
            <person name="Snesrud E."/>
            <person name="Galac M.R."/>
            <person name="Mc Gann P."/>
            <person name="Valentine K."/>
            <person name="Viacheslav K."/>
        </authorList>
    </citation>
    <scope>NUCLEOTIDE SEQUENCE</scope>
    <source>
        <strain evidence="11">VNMU148</strain>
    </source>
</reference>
<protein>
    <submittedName>
        <fullName evidence="10">Aromatic hydrocarbon degradation protein</fullName>
    </submittedName>
    <submittedName>
        <fullName evidence="9">Long-chain fatty acid transport protein</fullName>
    </submittedName>
</protein>
<keyword evidence="6" id="KW-0472">Membrane</keyword>
<evidence type="ECO:0000313" key="11">
    <source>
        <dbReference type="EMBL" id="MZZ14612.1"/>
    </source>
</evidence>
<dbReference type="Proteomes" id="UP000433532">
    <property type="component" value="Unassembled WGS sequence"/>
</dbReference>
<keyword evidence="7" id="KW-0998">Cell outer membrane</keyword>
<evidence type="ECO:0000313" key="17">
    <source>
        <dbReference type="Proteomes" id="UP000433532"/>
    </source>
</evidence>
<evidence type="ECO:0000256" key="7">
    <source>
        <dbReference type="ARBA" id="ARBA00023237"/>
    </source>
</evidence>
<dbReference type="Proteomes" id="UP000270834">
    <property type="component" value="Unassembled WGS sequence"/>
</dbReference>
<dbReference type="RefSeq" id="WP_003098070.1">
    <property type="nucleotide sequence ID" value="NZ_AP014839.1"/>
</dbReference>
<dbReference type="FunFam" id="2.40.160.60:FF:000006">
    <property type="entry name" value="Aromatic hydrocarbon degradation protein"/>
    <property type="match status" value="1"/>
</dbReference>
<proteinExistence type="inferred from homology"/>
<keyword evidence="5 8" id="KW-0732">Signal</keyword>
<accession>A0A069Q8C8</accession>
<evidence type="ECO:0000256" key="1">
    <source>
        <dbReference type="ARBA" id="ARBA00004571"/>
    </source>
</evidence>
<reference evidence="12 15" key="3">
    <citation type="submission" date="2017-05" db="EMBL/GenBank/DDBJ databases">
        <authorList>
            <person name="Song R."/>
            <person name="Chenine A.L."/>
            <person name="Ruprecht R.M."/>
        </authorList>
    </citation>
    <scope>NUCLEOTIDE SEQUENCE [LARGE SCALE GENOMIC DNA]</scope>
    <source>
        <strain evidence="12 15">S567_C10_BS</strain>
    </source>
</reference>
<dbReference type="GO" id="GO:0015483">
    <property type="term" value="F:long-chain fatty acid transporting porin activity"/>
    <property type="evidence" value="ECO:0007669"/>
    <property type="project" value="TreeGrafter"/>
</dbReference>
<dbReference type="Pfam" id="PF03349">
    <property type="entry name" value="Toluene_X"/>
    <property type="match status" value="1"/>
</dbReference>
<dbReference type="EMBL" id="NFFZ01000022">
    <property type="protein sequence ID" value="OTI56324.1"/>
    <property type="molecule type" value="Genomic_DNA"/>
</dbReference>
<reference evidence="14" key="1">
    <citation type="submission" date="2015-06" db="EMBL/GenBank/DDBJ databases">
        <authorList>
            <person name="Radhakrishnan Rajesh"/>
            <person name="Underwood Anthony"/>
            <person name="Al-Shahib Ali"/>
        </authorList>
    </citation>
    <scope>NUCLEOTIDE SEQUENCE [LARGE SCALE GENOMIC DNA]</scope>
    <source>
        <strain evidence="14">P19_London_7_VIM_2_05_10</strain>
    </source>
</reference>
<reference evidence="10 17" key="5">
    <citation type="submission" date="2019-11" db="EMBL/GenBank/DDBJ databases">
        <title>Genomes of ocular Pseudomonas aeruginosa isolates.</title>
        <authorList>
            <person name="Khan M."/>
            <person name="Rice S.A."/>
            <person name="Willcox M.D.P."/>
            <person name="Stapleton F."/>
        </authorList>
    </citation>
    <scope>NUCLEOTIDE SEQUENCE [LARGE SCALE GENOMIC DNA]</scope>
    <source>
        <strain evidence="10 17">PA221</strain>
    </source>
</reference>
<evidence type="ECO:0000313" key="12">
    <source>
        <dbReference type="EMBL" id="OTI56324.1"/>
    </source>
</evidence>
<evidence type="ECO:0000313" key="10">
    <source>
        <dbReference type="EMBL" id="MUI33511.1"/>
    </source>
</evidence>
<evidence type="ECO:0000256" key="3">
    <source>
        <dbReference type="ARBA" id="ARBA00022452"/>
    </source>
</evidence>
<dbReference type="EMBL" id="WOAD01000001">
    <property type="protein sequence ID" value="MUI33511.1"/>
    <property type="molecule type" value="Genomic_DNA"/>
</dbReference>
<dbReference type="EMBL" id="CVVU01000202">
    <property type="protein sequence ID" value="CRP01876.1"/>
    <property type="molecule type" value="Genomic_DNA"/>
</dbReference>
<dbReference type="Gene3D" id="2.40.160.60">
    <property type="entry name" value="Outer membrane protein transport protein (OMPP1/FadL/TodX)"/>
    <property type="match status" value="1"/>
</dbReference>
<dbReference type="InterPro" id="IPR005017">
    <property type="entry name" value="OMPP1/FadL/TodX"/>
</dbReference>
<evidence type="ECO:0000256" key="4">
    <source>
        <dbReference type="ARBA" id="ARBA00022692"/>
    </source>
</evidence>
<evidence type="ECO:0000256" key="8">
    <source>
        <dbReference type="SAM" id="SignalP"/>
    </source>
</evidence>
<dbReference type="EMBL" id="WXZT01000014">
    <property type="protein sequence ID" value="MZZ14612.1"/>
    <property type="molecule type" value="Genomic_DNA"/>
</dbReference>
<comment type="caution">
    <text evidence="13">The sequence shown here is derived from an EMBL/GenBank/DDBJ whole genome shotgun (WGS) entry which is preliminary data.</text>
</comment>
<reference evidence="9" key="2">
    <citation type="submission" date="2015-06" db="EMBL/GenBank/DDBJ databases">
        <authorList>
            <person name="Radhakrishnan R."/>
            <person name="Underwood A."/>
            <person name="Al-Shahib A."/>
        </authorList>
    </citation>
    <scope>NUCLEOTIDE SEQUENCE</scope>
    <source>
        <strain evidence="9">P19_London_7_VIM_2_05_10</strain>
    </source>
</reference>
<sequence>MKMRIAPLWLALAGVCLAWIPPAGAQMANDLTIGNPKAMALGNAVTADETGIDSVHYNPAALTRMKGRQATVKLLTGVMDIRAGFKAPPNYGEGTFGLRDDPVANSHSRTLTPTMYLPGLGGMTDVPLLVAPLAGISINPPGSKFTFATNVYTPQALGYSRDSDSDPARYQGREVSLQRLTYFSPTLAYQVNDELSVGLSVGFSHQAVALNEDFRAPNQLLGLLQQTKEIGCLPGMQEILEVFFNVCGGNIGPFQNLANIDLDMQQSLSPSFNLGVLWEPTDWFAWGATYQSESRMRLKGKYRVDYGQGWQGFWTGVHKSLGGAILGQMFPYGNVDEEHGNATMNMVYPDAFSTGVKLRPFKKWQFNFDLKWNGYSDWNEFKIEFDRELDLLRIAKYLDSKDATSHSITLDRGYRDTWSWAMGVQYDVNDRLQLRAGYEYRPSAIPKGQADILVPIGDANLYGLGLGYQWDKDTVIDVGFNYFVTKQSVKADTSCNLNCTGLDNLVYNPYAGLDVDTTVKAYIFAMTYRTTF</sequence>
<keyword evidence="3" id="KW-1134">Transmembrane beta strand</keyword>
<dbReference type="SUPFAM" id="SSF56935">
    <property type="entry name" value="Porins"/>
    <property type="match status" value="1"/>
</dbReference>
<dbReference type="Proteomes" id="UP000644192">
    <property type="component" value="Unassembled WGS sequence"/>
</dbReference>
<dbReference type="PANTHER" id="PTHR35093:SF8">
    <property type="entry name" value="OUTER MEMBRANE PROTEIN NMB0088-RELATED"/>
    <property type="match status" value="1"/>
</dbReference>
<dbReference type="eggNOG" id="COG2067">
    <property type="taxonomic scope" value="Bacteria"/>
</dbReference>
<dbReference type="AlphaFoldDB" id="A0A069Q8C8"/>
<dbReference type="Proteomes" id="UP000045039">
    <property type="component" value="Unassembled WGS sequence"/>
</dbReference>
<evidence type="ECO:0000313" key="13">
    <source>
        <dbReference type="EMBL" id="RMS50158.1"/>
    </source>
</evidence>
<evidence type="ECO:0000313" key="16">
    <source>
        <dbReference type="Proteomes" id="UP000270834"/>
    </source>
</evidence>
<dbReference type="PANTHER" id="PTHR35093">
    <property type="entry name" value="OUTER MEMBRANE PROTEIN NMB0088-RELATED"/>
    <property type="match status" value="1"/>
</dbReference>
<feature type="chain" id="PRO_5015027700" evidence="8">
    <location>
        <begin position="26"/>
        <end position="532"/>
    </location>
</feature>
<dbReference type="EMBL" id="RBSQ01000944">
    <property type="protein sequence ID" value="RMS50158.1"/>
    <property type="molecule type" value="Genomic_DNA"/>
</dbReference>
<dbReference type="Proteomes" id="UP000194857">
    <property type="component" value="Unassembled WGS sequence"/>
</dbReference>
<reference evidence="13 16" key="4">
    <citation type="submission" date="2018-08" db="EMBL/GenBank/DDBJ databases">
        <title>Recombination of ecologically and evolutionarily significant loci maintains genetic cohesion in the Pseudomonas syringae species complex.</title>
        <authorList>
            <person name="Dillon M."/>
            <person name="Thakur S."/>
            <person name="Almeida R.N.D."/>
            <person name="Weir B.S."/>
            <person name="Guttman D.S."/>
        </authorList>
    </citation>
    <scope>NUCLEOTIDE SEQUENCE [LARGE SCALE GENOMIC DNA]</scope>
    <source>
        <strain evidence="13 16">ICMP 7846</strain>
    </source>
</reference>
<evidence type="ECO:0000256" key="6">
    <source>
        <dbReference type="ARBA" id="ARBA00023136"/>
    </source>
</evidence>
<gene>
    <name evidence="9" type="primary">fadL</name>
    <name evidence="13" type="ORF">ALP65_02271</name>
    <name evidence="12" type="ORF">CAZ10_29875</name>
    <name evidence="10" type="ORF">GNQ48_00730</name>
    <name evidence="11" type="ORF">GUL26_20410</name>
    <name evidence="9" type="ORF">PAERUG_P19_London_7_VIM_2_05_10_03170</name>
</gene>
<evidence type="ECO:0000256" key="2">
    <source>
        <dbReference type="ARBA" id="ARBA00008163"/>
    </source>
</evidence>
<comment type="similarity">
    <text evidence="2">Belongs to the OmpP1/FadL family.</text>
</comment>
<feature type="signal peptide" evidence="8">
    <location>
        <begin position="1"/>
        <end position="25"/>
    </location>
</feature>